<proteinExistence type="predicted"/>
<dbReference type="PROSITE" id="PS50105">
    <property type="entry name" value="SAM_DOMAIN"/>
    <property type="match status" value="1"/>
</dbReference>
<dbReference type="PANTHER" id="PTHR12247:SF89">
    <property type="entry name" value="STERILE ALPHA MOTIF DOMAIN-CONTAINING PROTEIN 7"/>
    <property type="match status" value="1"/>
</dbReference>
<dbReference type="HOGENOM" id="CLU_046957_0_0_1"/>
<reference evidence="4" key="1">
    <citation type="submission" date="2013-03" db="EMBL/GenBank/DDBJ databases">
        <authorList>
            <person name="Jeffery W."/>
            <person name="Warren W."/>
            <person name="Wilson R.K."/>
        </authorList>
    </citation>
    <scope>NUCLEOTIDE SEQUENCE</scope>
    <source>
        <strain evidence="4">female</strain>
    </source>
</reference>
<reference evidence="3" key="3">
    <citation type="submission" date="2025-08" db="UniProtKB">
        <authorList>
            <consortium name="Ensembl"/>
        </authorList>
    </citation>
    <scope>IDENTIFICATION</scope>
</reference>
<evidence type="ECO:0000313" key="4">
    <source>
        <dbReference type="Proteomes" id="UP000018467"/>
    </source>
</evidence>
<organism evidence="3 4">
    <name type="scientific">Astyanax mexicanus</name>
    <name type="common">Blind cave fish</name>
    <name type="synonym">Astyanax fasciatus mexicanus</name>
    <dbReference type="NCBI Taxonomy" id="7994"/>
    <lineage>
        <taxon>Eukaryota</taxon>
        <taxon>Metazoa</taxon>
        <taxon>Chordata</taxon>
        <taxon>Craniata</taxon>
        <taxon>Vertebrata</taxon>
        <taxon>Euteleostomi</taxon>
        <taxon>Actinopterygii</taxon>
        <taxon>Neopterygii</taxon>
        <taxon>Teleostei</taxon>
        <taxon>Ostariophysi</taxon>
        <taxon>Characiformes</taxon>
        <taxon>Characoidei</taxon>
        <taxon>Acestrorhamphidae</taxon>
        <taxon>Acestrorhamphinae</taxon>
        <taxon>Astyanax</taxon>
    </lineage>
</organism>
<dbReference type="Bgee" id="ENSAMXG00000006356">
    <property type="expression patterns" value="Expressed in camera-type eye and 4 other cell types or tissues"/>
</dbReference>
<reference evidence="3" key="4">
    <citation type="submission" date="2025-09" db="UniProtKB">
        <authorList>
            <consortium name="Ensembl"/>
        </authorList>
    </citation>
    <scope>IDENTIFICATION</scope>
</reference>
<feature type="compositionally biased region" description="Basic residues" evidence="1">
    <location>
        <begin position="229"/>
        <end position="239"/>
    </location>
</feature>
<dbReference type="InterPro" id="IPR050548">
    <property type="entry name" value="PcG_chromatin_remod_factors"/>
</dbReference>
<reference evidence="4" key="2">
    <citation type="journal article" date="2014" name="Nat. Commun.">
        <title>The cavefish genome reveals candidate genes for eye loss.</title>
        <authorList>
            <person name="McGaugh S.E."/>
            <person name="Gross J.B."/>
            <person name="Aken B."/>
            <person name="Blin M."/>
            <person name="Borowsky R."/>
            <person name="Chalopin D."/>
            <person name="Hinaux H."/>
            <person name="Jeffery W.R."/>
            <person name="Keene A."/>
            <person name="Ma L."/>
            <person name="Minx P."/>
            <person name="Murphy D."/>
            <person name="O'Quin K.E."/>
            <person name="Retaux S."/>
            <person name="Rohner N."/>
            <person name="Searle S.M."/>
            <person name="Stahl B.A."/>
            <person name="Tabin C."/>
            <person name="Volff J.N."/>
            <person name="Yoshizawa M."/>
            <person name="Warren W.C."/>
        </authorList>
    </citation>
    <scope>NUCLEOTIDE SEQUENCE [LARGE SCALE GENOMIC DNA]</scope>
    <source>
        <strain evidence="4">female</strain>
    </source>
</reference>
<dbReference type="InterPro" id="IPR013761">
    <property type="entry name" value="SAM/pointed_sf"/>
</dbReference>
<protein>
    <submittedName>
        <fullName evidence="3">Sterile alpha motif domain containing 7</fullName>
    </submittedName>
</protein>
<evidence type="ECO:0000256" key="1">
    <source>
        <dbReference type="SAM" id="MobiDB-lite"/>
    </source>
</evidence>
<accession>W5KG14</accession>
<dbReference type="SMART" id="SM00454">
    <property type="entry name" value="SAM"/>
    <property type="match status" value="1"/>
</dbReference>
<feature type="compositionally biased region" description="Polar residues" evidence="1">
    <location>
        <begin position="519"/>
        <end position="530"/>
    </location>
</feature>
<keyword evidence="4" id="KW-1185">Reference proteome</keyword>
<dbReference type="GO" id="GO:0042393">
    <property type="term" value="F:histone binding"/>
    <property type="evidence" value="ECO:0007669"/>
    <property type="project" value="TreeGrafter"/>
</dbReference>
<dbReference type="GO" id="GO:0005634">
    <property type="term" value="C:nucleus"/>
    <property type="evidence" value="ECO:0007669"/>
    <property type="project" value="TreeGrafter"/>
</dbReference>
<dbReference type="GeneTree" id="ENSGT00940000160075"/>
<evidence type="ECO:0000259" key="2">
    <source>
        <dbReference type="PROSITE" id="PS50105"/>
    </source>
</evidence>
<dbReference type="Proteomes" id="UP000018467">
    <property type="component" value="Unassembled WGS sequence"/>
</dbReference>
<dbReference type="SUPFAM" id="SSF47769">
    <property type="entry name" value="SAM/Pointed domain"/>
    <property type="match status" value="1"/>
</dbReference>
<dbReference type="GO" id="GO:0003682">
    <property type="term" value="F:chromatin binding"/>
    <property type="evidence" value="ECO:0007669"/>
    <property type="project" value="TreeGrafter"/>
</dbReference>
<dbReference type="Pfam" id="PF00536">
    <property type="entry name" value="SAM_1"/>
    <property type="match status" value="1"/>
</dbReference>
<evidence type="ECO:0000313" key="3">
    <source>
        <dbReference type="Ensembl" id="ENSAMXP00000006525.2"/>
    </source>
</evidence>
<feature type="domain" description="SAM" evidence="2">
    <location>
        <begin position="397"/>
        <end position="443"/>
    </location>
</feature>
<dbReference type="AlphaFoldDB" id="W5KG14"/>
<dbReference type="Ensembl" id="ENSAMXT00000006525.2">
    <property type="protein sequence ID" value="ENSAMXP00000006525.2"/>
    <property type="gene ID" value="ENSAMXG00000006356.2"/>
</dbReference>
<feature type="region of interest" description="Disordered" evidence="1">
    <location>
        <begin position="212"/>
        <end position="273"/>
    </location>
</feature>
<dbReference type="PANTHER" id="PTHR12247">
    <property type="entry name" value="POLYCOMB GROUP PROTEIN"/>
    <property type="match status" value="1"/>
</dbReference>
<dbReference type="eggNOG" id="KOG3829">
    <property type="taxonomic scope" value="Eukaryota"/>
</dbReference>
<dbReference type="Gene3D" id="1.10.150.50">
    <property type="entry name" value="Transcription Factor, Ets-1"/>
    <property type="match status" value="1"/>
</dbReference>
<name>W5KG14_ASTMX</name>
<dbReference type="GO" id="GO:0045892">
    <property type="term" value="P:negative regulation of DNA-templated transcription"/>
    <property type="evidence" value="ECO:0007669"/>
    <property type="project" value="TreeGrafter"/>
</dbReference>
<feature type="region of interest" description="Disordered" evidence="1">
    <location>
        <begin position="474"/>
        <end position="530"/>
    </location>
</feature>
<dbReference type="CDD" id="cd09579">
    <property type="entry name" value="SAM_Samd7_11"/>
    <property type="match status" value="1"/>
</dbReference>
<dbReference type="InterPro" id="IPR001660">
    <property type="entry name" value="SAM"/>
</dbReference>
<sequence>MTPREQLRKMTALGDQGTLDEKHWYRLVNGMSAGELRQRQELMMRNQMAMAPQILAQGQQRLQTVPTQFEPRFMDRWELVPPAEMVSSEARQMHIGAHLGPPLPTHSNVIPGRGFPGTGGYGFLPTESMETVARRQELIHKQNIARMEMNAILHQKELENAHQKGFMGMENPMMYQGLPPNPMAFRGRQRLPDGHEVFVHRPTLDDLQANSLLMSSSPYPPISTLQRERGRRAGRRTANHKGSEVNPACVKSQSEEKSVEQSPGGASGEDKEPEIKGELIHATWKNKPHQTKIDVDLSTSAGRKSYKDGEQGLRKPCISGQEVCAEGPNCNPSSSEKDISNPCSAFQEKFLYPSAAAPLSGFPYMFPLPGNGLLPPGPTNVFLNGEEMSSVDDLRKWTVDDVYNFINDIPSCSEYAQTFKDHMIDGETLPLLTEDHLLDTLGLKLGPALKIRSQVSRRLGNMFCMLNLPLAPTLQPPTEKAVDRSSDISSPLNCHSVELLGSPRDSEGLKPSEPGAEPESQSPIAMNESA</sequence>